<keyword evidence="1" id="KW-0472">Membrane</keyword>
<evidence type="ECO:0000313" key="4">
    <source>
        <dbReference type="Proteomes" id="UP001259659"/>
    </source>
</evidence>
<dbReference type="PANTHER" id="PTHR38138:SF1">
    <property type="entry name" value="ARCHAEAL TYPE IV PILIN N-TERMINAL DOMAIN-CONTAINING PROTEIN"/>
    <property type="match status" value="1"/>
</dbReference>
<feature type="domain" description="Archaeal Type IV pilin N-terminal" evidence="2">
    <location>
        <begin position="11"/>
        <end position="90"/>
    </location>
</feature>
<keyword evidence="1" id="KW-0812">Transmembrane</keyword>
<dbReference type="NCBIfam" id="TIGR02537">
    <property type="entry name" value="arch_flag_Nterm"/>
    <property type="match status" value="1"/>
</dbReference>
<evidence type="ECO:0000259" key="2">
    <source>
        <dbReference type="Pfam" id="PF07790"/>
    </source>
</evidence>
<dbReference type="EMBL" id="JAMQON010000001">
    <property type="protein sequence ID" value="MDS0258311.1"/>
    <property type="molecule type" value="Genomic_DNA"/>
</dbReference>
<dbReference type="Pfam" id="PF07790">
    <property type="entry name" value="Pilin_N"/>
    <property type="match status" value="1"/>
</dbReference>
<reference evidence="3 4" key="1">
    <citation type="submission" date="2022-06" db="EMBL/GenBank/DDBJ databases">
        <title>Haloarcula sp. a new haloarchaeum isolate from saline soil.</title>
        <authorList>
            <person name="Strakova D."/>
            <person name="Galisteo C."/>
            <person name="Sanchez-Porro C."/>
            <person name="Ventosa A."/>
        </authorList>
    </citation>
    <scope>NUCLEOTIDE SEQUENCE [LARGE SCALE GENOMIC DNA]</scope>
    <source>
        <strain evidence="3 4">S1CR25-12</strain>
    </source>
</reference>
<dbReference type="RefSeq" id="WP_310917879.1">
    <property type="nucleotide sequence ID" value="NZ_JAMQON010000001.1"/>
</dbReference>
<organism evidence="3 4">
    <name type="scientific">Haloarcula saliterrae</name>
    <dbReference type="NCBI Taxonomy" id="2950534"/>
    <lineage>
        <taxon>Archaea</taxon>
        <taxon>Methanobacteriati</taxon>
        <taxon>Methanobacteriota</taxon>
        <taxon>Stenosarchaea group</taxon>
        <taxon>Halobacteria</taxon>
        <taxon>Halobacteriales</taxon>
        <taxon>Haloarculaceae</taxon>
        <taxon>Haloarcula</taxon>
    </lineage>
</organism>
<dbReference type="Proteomes" id="UP001259659">
    <property type="component" value="Unassembled WGS sequence"/>
</dbReference>
<evidence type="ECO:0000313" key="3">
    <source>
        <dbReference type="EMBL" id="MDS0258311.1"/>
    </source>
</evidence>
<accession>A0ABU2F7Y1</accession>
<keyword evidence="4" id="KW-1185">Reference proteome</keyword>
<keyword evidence="1" id="KW-1133">Transmembrane helix</keyword>
<dbReference type="PANTHER" id="PTHR38138">
    <property type="entry name" value="VNG6441H"/>
    <property type="match status" value="1"/>
</dbReference>
<feature type="transmembrane region" description="Helical" evidence="1">
    <location>
        <begin position="12"/>
        <end position="40"/>
    </location>
</feature>
<name>A0ABU2F7Y1_9EURY</name>
<evidence type="ECO:0000256" key="1">
    <source>
        <dbReference type="SAM" id="Phobius"/>
    </source>
</evidence>
<gene>
    <name evidence="3" type="ORF">NDI56_02670</name>
</gene>
<protein>
    <submittedName>
        <fullName evidence="3">Type IV pilin N-terminal domain-containing protein</fullName>
    </submittedName>
</protein>
<comment type="caution">
    <text evidence="3">The sequence shown here is derived from an EMBL/GenBank/DDBJ whole genome shotgun (WGS) entry which is preliminary data.</text>
</comment>
<proteinExistence type="predicted"/>
<sequence length="161" mass="16494">MQLKQLLNDDDAVSPVIGVILMVAITVILAAVIATFVLGLGDSLSNQAPQATFTFDSNNDPGGTTTDTVNITHDGGDDVAPSNVQIKIGGADFVNADGTDYKSGQVTASRSIFPSDPVSAGDTFVIAESSDSIQDGDSIRVIWSDSDGGSSAVLSESTVNL</sequence>
<dbReference type="InterPro" id="IPR013373">
    <property type="entry name" value="Flagellin/pilin_N_arc"/>
</dbReference>
<dbReference type="InterPro" id="IPR012859">
    <property type="entry name" value="Pilin_N_archaeal"/>
</dbReference>